<keyword evidence="1" id="KW-0732">Signal</keyword>
<feature type="signal peptide" evidence="1">
    <location>
        <begin position="1"/>
        <end position="15"/>
    </location>
</feature>
<sequence length="62" mass="7422">MLLLILWHVWKARNALIFDQNANSPIAVLRKVLHDVDAWSCRYRKLRSEVRAWREWMAGCLT</sequence>
<dbReference type="EMBL" id="CM029038">
    <property type="protein sequence ID" value="KAG2652829.1"/>
    <property type="molecule type" value="Genomic_DNA"/>
</dbReference>
<feature type="chain" id="PRO_5035937421" evidence="1">
    <location>
        <begin position="16"/>
        <end position="62"/>
    </location>
</feature>
<organism evidence="2 3">
    <name type="scientific">Panicum virgatum</name>
    <name type="common">Blackwell switchgrass</name>
    <dbReference type="NCBI Taxonomy" id="38727"/>
    <lineage>
        <taxon>Eukaryota</taxon>
        <taxon>Viridiplantae</taxon>
        <taxon>Streptophyta</taxon>
        <taxon>Embryophyta</taxon>
        <taxon>Tracheophyta</taxon>
        <taxon>Spermatophyta</taxon>
        <taxon>Magnoliopsida</taxon>
        <taxon>Liliopsida</taxon>
        <taxon>Poales</taxon>
        <taxon>Poaceae</taxon>
        <taxon>PACMAD clade</taxon>
        <taxon>Panicoideae</taxon>
        <taxon>Panicodae</taxon>
        <taxon>Paniceae</taxon>
        <taxon>Panicinae</taxon>
        <taxon>Panicum</taxon>
        <taxon>Panicum sect. Hiantes</taxon>
    </lineage>
</organism>
<dbReference type="AlphaFoldDB" id="A0A8T0XBL4"/>
<dbReference type="Proteomes" id="UP000823388">
    <property type="component" value="Chromosome 1N"/>
</dbReference>
<evidence type="ECO:0000313" key="3">
    <source>
        <dbReference type="Proteomes" id="UP000823388"/>
    </source>
</evidence>
<accession>A0A8T0XBL4</accession>
<protein>
    <submittedName>
        <fullName evidence="2">Uncharacterized protein</fullName>
    </submittedName>
</protein>
<comment type="caution">
    <text evidence="2">The sequence shown here is derived from an EMBL/GenBank/DDBJ whole genome shotgun (WGS) entry which is preliminary data.</text>
</comment>
<proteinExistence type="predicted"/>
<reference evidence="2" key="1">
    <citation type="submission" date="2020-05" db="EMBL/GenBank/DDBJ databases">
        <title>WGS assembly of Panicum virgatum.</title>
        <authorList>
            <person name="Lovell J.T."/>
            <person name="Jenkins J."/>
            <person name="Shu S."/>
            <person name="Juenger T.E."/>
            <person name="Schmutz J."/>
        </authorList>
    </citation>
    <scope>NUCLEOTIDE SEQUENCE</scope>
    <source>
        <strain evidence="2">AP13</strain>
    </source>
</reference>
<keyword evidence="3" id="KW-1185">Reference proteome</keyword>
<evidence type="ECO:0000313" key="2">
    <source>
        <dbReference type="EMBL" id="KAG2652829.1"/>
    </source>
</evidence>
<gene>
    <name evidence="2" type="ORF">PVAP13_1NG382919</name>
</gene>
<evidence type="ECO:0000256" key="1">
    <source>
        <dbReference type="SAM" id="SignalP"/>
    </source>
</evidence>
<name>A0A8T0XBL4_PANVG</name>